<comment type="caution">
    <text evidence="1">The sequence shown here is derived from an EMBL/GenBank/DDBJ whole genome shotgun (WGS) entry which is preliminary data.</text>
</comment>
<gene>
    <name evidence="1" type="ORF">ACFPMF_19550</name>
</gene>
<name>A0ABW0IGL7_9BACT</name>
<dbReference type="EMBL" id="JBHSMA010000007">
    <property type="protein sequence ID" value="MFC5411525.1"/>
    <property type="molecule type" value="Genomic_DNA"/>
</dbReference>
<evidence type="ECO:0000313" key="2">
    <source>
        <dbReference type="Proteomes" id="UP001596106"/>
    </source>
</evidence>
<dbReference type="RefSeq" id="WP_379848417.1">
    <property type="nucleotide sequence ID" value="NZ_JBHSMA010000007.1"/>
</dbReference>
<sequence>MKKHNGMRPQDILILLKVAAHEKEIKDFLSRDKQSFDNTENNKFDLSRFRFTSFFKPLLKKEIANKLGISPAEVTESLARSDYAGLYDAPTKKVKPLALMDFLQYGLKYVFPQQPGSLVRGIPTAHSAKPLSSIISSKENYVWPNAHGPVRGQAIEPLYHTVDIAIKNDELLYELLALTDAIRIGKSREVTIAVEELKKRLLPN</sequence>
<evidence type="ECO:0000313" key="1">
    <source>
        <dbReference type="EMBL" id="MFC5411525.1"/>
    </source>
</evidence>
<accession>A0ABW0IGL7</accession>
<proteinExistence type="predicted"/>
<reference evidence="2" key="1">
    <citation type="journal article" date="2019" name="Int. J. Syst. Evol. Microbiol.">
        <title>The Global Catalogue of Microorganisms (GCM) 10K type strain sequencing project: providing services to taxonomists for standard genome sequencing and annotation.</title>
        <authorList>
            <consortium name="The Broad Institute Genomics Platform"/>
            <consortium name="The Broad Institute Genome Sequencing Center for Infectious Disease"/>
            <person name="Wu L."/>
            <person name="Ma J."/>
        </authorList>
    </citation>
    <scope>NUCLEOTIDE SEQUENCE [LARGE SCALE GENOMIC DNA]</scope>
    <source>
        <strain evidence="2">CCUG 55250</strain>
    </source>
</reference>
<organism evidence="1 2">
    <name type="scientific">Larkinella bovis</name>
    <dbReference type="NCBI Taxonomy" id="683041"/>
    <lineage>
        <taxon>Bacteria</taxon>
        <taxon>Pseudomonadati</taxon>
        <taxon>Bacteroidota</taxon>
        <taxon>Cytophagia</taxon>
        <taxon>Cytophagales</taxon>
        <taxon>Spirosomataceae</taxon>
        <taxon>Larkinella</taxon>
    </lineage>
</organism>
<dbReference type="Proteomes" id="UP001596106">
    <property type="component" value="Unassembled WGS sequence"/>
</dbReference>
<keyword evidence="2" id="KW-1185">Reference proteome</keyword>
<protein>
    <submittedName>
        <fullName evidence="1">Uncharacterized protein</fullName>
    </submittedName>
</protein>